<evidence type="ECO:0000313" key="2">
    <source>
        <dbReference type="Ensembl" id="ENSFHEP00000010887.1"/>
    </source>
</evidence>
<dbReference type="GO" id="GO:0005930">
    <property type="term" value="C:axoneme"/>
    <property type="evidence" value="ECO:0007669"/>
    <property type="project" value="TreeGrafter"/>
</dbReference>
<dbReference type="Ensembl" id="ENSFHET00000017723.1">
    <property type="protein sequence ID" value="ENSFHEP00000010887.1"/>
    <property type="gene ID" value="ENSFHEG00000012255.1"/>
</dbReference>
<proteinExistence type="predicted"/>
<dbReference type="InterPro" id="IPR036872">
    <property type="entry name" value="CH_dom_sf"/>
</dbReference>
<dbReference type="InterPro" id="IPR052111">
    <property type="entry name" value="Spermatogenesis_Ciliary_MAP"/>
</dbReference>
<feature type="domain" description="CH-like" evidence="1">
    <location>
        <begin position="10"/>
        <end position="105"/>
    </location>
</feature>
<evidence type="ECO:0000313" key="3">
    <source>
        <dbReference type="Proteomes" id="UP000265000"/>
    </source>
</evidence>
<dbReference type="AlphaFoldDB" id="A0A3Q2PEB7"/>
<dbReference type="Gene3D" id="1.10.418.10">
    <property type="entry name" value="Calponin-like domain"/>
    <property type="match status" value="1"/>
</dbReference>
<dbReference type="Proteomes" id="UP000265000">
    <property type="component" value="Unplaced"/>
</dbReference>
<dbReference type="GO" id="GO:0008017">
    <property type="term" value="F:microtubule binding"/>
    <property type="evidence" value="ECO:0007669"/>
    <property type="project" value="TreeGrafter"/>
</dbReference>
<reference evidence="2" key="1">
    <citation type="submission" date="2025-08" db="UniProtKB">
        <authorList>
            <consortium name="Ensembl"/>
        </authorList>
    </citation>
    <scope>IDENTIFICATION</scope>
</reference>
<dbReference type="GO" id="GO:0051493">
    <property type="term" value="P:regulation of cytoskeleton organization"/>
    <property type="evidence" value="ECO:0007669"/>
    <property type="project" value="TreeGrafter"/>
</dbReference>
<dbReference type="PANTHER" id="PTHR12509:SF8">
    <property type="entry name" value="SPERMATOGENESIS-ASSOCIATED PROTEIN 4"/>
    <property type="match status" value="1"/>
</dbReference>
<accession>A0A3Q2PEB7</accession>
<reference evidence="2" key="2">
    <citation type="submission" date="2025-09" db="UniProtKB">
        <authorList>
            <consortium name="Ensembl"/>
        </authorList>
    </citation>
    <scope>IDENTIFICATION</scope>
</reference>
<keyword evidence="3" id="KW-1185">Reference proteome</keyword>
<organism evidence="2 3">
    <name type="scientific">Fundulus heteroclitus</name>
    <name type="common">Killifish</name>
    <name type="synonym">Mummichog</name>
    <dbReference type="NCBI Taxonomy" id="8078"/>
    <lineage>
        <taxon>Eukaryota</taxon>
        <taxon>Metazoa</taxon>
        <taxon>Chordata</taxon>
        <taxon>Craniata</taxon>
        <taxon>Vertebrata</taxon>
        <taxon>Euteleostomi</taxon>
        <taxon>Actinopterygii</taxon>
        <taxon>Neopterygii</taxon>
        <taxon>Teleostei</taxon>
        <taxon>Neoteleostei</taxon>
        <taxon>Acanthomorphata</taxon>
        <taxon>Ovalentaria</taxon>
        <taxon>Atherinomorphae</taxon>
        <taxon>Cyprinodontiformes</taxon>
        <taxon>Fundulidae</taxon>
        <taxon>Fundulus</taxon>
    </lineage>
</organism>
<protein>
    <submittedName>
        <fullName evidence="2">Spermatogenesis associated 4</fullName>
    </submittedName>
</protein>
<dbReference type="GeneTree" id="ENSGT00910000144159"/>
<dbReference type="PANTHER" id="PTHR12509">
    <property type="entry name" value="SPERMATOGENESIS-ASSOCIATED 4-RELATED"/>
    <property type="match status" value="1"/>
</dbReference>
<evidence type="ECO:0000259" key="1">
    <source>
        <dbReference type="Pfam" id="PF06294"/>
    </source>
</evidence>
<dbReference type="Pfam" id="PF06294">
    <property type="entry name" value="CH_2"/>
    <property type="match status" value="1"/>
</dbReference>
<name>A0A3Q2PEB7_FUNHE</name>
<dbReference type="InterPro" id="IPR010441">
    <property type="entry name" value="CH_2"/>
</dbReference>
<dbReference type="STRING" id="8078.ENSFHEP00000010887"/>
<sequence length="182" mass="20999">MSNPALHGEVIKWLQGLELPFFPFSATSRDFSNGYLIAEIFSHYYPQDFSMHSYHKGVSFSSKQQNWRRIQQFFPKHNLNMKKATVDGTLHCKPGAADLLVHDIKYNLTATEIMAEPDMSTNQRKAQIIVRGHLKHRALLPDRSTYVFLYFPNSHSDPVTNQLMFVVKTNLKVYVRTLKGPN</sequence>